<dbReference type="OrthoDB" id="417415at2"/>
<dbReference type="GO" id="GO:0000160">
    <property type="term" value="P:phosphorelay signal transduction system"/>
    <property type="evidence" value="ECO:0007669"/>
    <property type="project" value="UniProtKB-KW"/>
</dbReference>
<evidence type="ECO:0000313" key="5">
    <source>
        <dbReference type="EMBL" id="ADN15118.1"/>
    </source>
</evidence>
<dbReference type="InterPro" id="IPR001789">
    <property type="entry name" value="Sig_transdc_resp-reg_receiver"/>
</dbReference>
<dbReference type="Gene3D" id="3.40.50.2300">
    <property type="match status" value="1"/>
</dbReference>
<dbReference type="Pfam" id="PF14332">
    <property type="entry name" value="DUF4388"/>
    <property type="match status" value="1"/>
</dbReference>
<accession>E0UAZ6</accession>
<dbReference type="EMBL" id="CP002198">
    <property type="protein sequence ID" value="ADN15118.1"/>
    <property type="molecule type" value="Genomic_DNA"/>
</dbReference>
<feature type="domain" description="Response regulatory" evidence="4">
    <location>
        <begin position="266"/>
        <end position="382"/>
    </location>
</feature>
<dbReference type="InterPro" id="IPR025497">
    <property type="entry name" value="PatA-like_N"/>
</dbReference>
<dbReference type="Proteomes" id="UP000008206">
    <property type="component" value="Chromosome"/>
</dbReference>
<dbReference type="PIRSF" id="PIRSF005897">
    <property type="entry name" value="RR_PatA"/>
    <property type="match status" value="1"/>
</dbReference>
<dbReference type="STRING" id="497965.Cyan7822_3164"/>
<dbReference type="SUPFAM" id="SSF52172">
    <property type="entry name" value="CheY-like"/>
    <property type="match status" value="1"/>
</dbReference>
<keyword evidence="6" id="KW-1185">Reference proteome</keyword>
<organism evidence="5 6">
    <name type="scientific">Gloeothece verrucosa (strain PCC 7822)</name>
    <name type="common">Cyanothece sp. (strain PCC 7822)</name>
    <dbReference type="NCBI Taxonomy" id="497965"/>
    <lineage>
        <taxon>Bacteria</taxon>
        <taxon>Bacillati</taxon>
        <taxon>Cyanobacteriota</taxon>
        <taxon>Cyanophyceae</taxon>
        <taxon>Oscillatoriophycideae</taxon>
        <taxon>Chroococcales</taxon>
        <taxon>Aphanothecaceae</taxon>
        <taxon>Gloeothece</taxon>
        <taxon>Gloeothece verrucosa</taxon>
    </lineage>
</organism>
<dbReference type="RefSeq" id="WP_013323211.1">
    <property type="nucleotide sequence ID" value="NC_014501.1"/>
</dbReference>
<dbReference type="InterPro" id="IPR050595">
    <property type="entry name" value="Bact_response_regulator"/>
</dbReference>
<gene>
    <name evidence="5" type="ordered locus">Cyan7822_3164</name>
</gene>
<dbReference type="KEGG" id="cyj:Cyan7822_3164"/>
<dbReference type="eggNOG" id="COG0745">
    <property type="taxonomic scope" value="Bacteria"/>
</dbReference>
<comment type="induction">
    <text evidence="2">By nitrogen starvation.</text>
</comment>
<protein>
    <recommendedName>
        <fullName evidence="2">Protein PatA</fullName>
    </recommendedName>
</protein>
<keyword evidence="2" id="KW-0902">Two-component regulatory system</keyword>
<dbReference type="InterPro" id="IPR011006">
    <property type="entry name" value="CheY-like_superfamily"/>
</dbReference>
<dbReference type="AlphaFoldDB" id="E0UAZ6"/>
<dbReference type="SMART" id="SM00448">
    <property type="entry name" value="REC"/>
    <property type="match status" value="1"/>
</dbReference>
<dbReference type="GO" id="GO:0043158">
    <property type="term" value="P:heterocyst development"/>
    <property type="evidence" value="ECO:0007669"/>
    <property type="project" value="UniProtKB-KW"/>
</dbReference>
<feature type="modified residue" description="4-aspartylphosphate" evidence="3">
    <location>
        <position position="315"/>
    </location>
</feature>
<evidence type="ECO:0000259" key="4">
    <source>
        <dbReference type="PROSITE" id="PS50110"/>
    </source>
</evidence>
<comment type="function">
    <text evidence="2">Controls heterocyst pattern formation.</text>
</comment>
<evidence type="ECO:0000256" key="1">
    <source>
        <dbReference type="ARBA" id="ARBA00022553"/>
    </source>
</evidence>
<dbReference type="PANTHER" id="PTHR44591">
    <property type="entry name" value="STRESS RESPONSE REGULATOR PROTEIN 1"/>
    <property type="match status" value="1"/>
</dbReference>
<dbReference type="Pfam" id="PF00072">
    <property type="entry name" value="Response_reg"/>
    <property type="match status" value="1"/>
</dbReference>
<proteinExistence type="evidence at transcript level"/>
<comment type="subcellular location">
    <subcellularLocation>
        <location evidence="2">Cell septum</location>
    </subcellularLocation>
</comment>
<evidence type="ECO:0000256" key="2">
    <source>
        <dbReference type="PIRNR" id="PIRNR005897"/>
    </source>
</evidence>
<dbReference type="GO" id="GO:0030428">
    <property type="term" value="C:cell septum"/>
    <property type="evidence" value="ECO:0007669"/>
    <property type="project" value="UniProtKB-SubCell"/>
</dbReference>
<reference evidence="6" key="1">
    <citation type="journal article" date="2011" name="MBio">
        <title>Novel metabolic attributes of the genus Cyanothece, comprising a group of unicellular nitrogen-fixing Cyanobacteria.</title>
        <authorList>
            <person name="Bandyopadhyay A."/>
            <person name="Elvitigala T."/>
            <person name="Welsh E."/>
            <person name="Stockel J."/>
            <person name="Liberton M."/>
            <person name="Min H."/>
            <person name="Sherman L.A."/>
            <person name="Pakrasi H.B."/>
        </authorList>
    </citation>
    <scope>NUCLEOTIDE SEQUENCE [LARGE SCALE GENOMIC DNA]</scope>
    <source>
        <strain evidence="6">PCC 7822</strain>
    </source>
</reference>
<dbReference type="InterPro" id="IPR024186">
    <property type="entry name" value="Sig_transdc_resp-reg_PatA"/>
</dbReference>
<keyword evidence="2" id="KW-0364">Heterocyst</keyword>
<name>E0UAZ6_GLOV7</name>
<sequence>MIKVTPKLLTQLTEAFDKLSQQKATGELVLNQSQKVATIYLFSGRLLYVVDEIHRVRRWKRALKQHCPDWTPPTQLSNNDPWEYDLLYQGISQKKLSLNQVKNIICTIAQECLSELVLSKDLHSKWSATQREKSTLVYCITLSLAEIHPVLTHATEIYHQWQAANLESIHPSLSPQLMSTVQGKPLPVPAQYLNGKYTLWDIALELKQPVTEISKLLLSLKDEGRIIFQKIEDLPNLLTKASLSNKPSISQPSTPSPAKASNNNYLIACIDDSPVVAHNLKKILQPAGYQTLSIQEPMAGFAQLIEHKPNLILLDLNMPNANGYSVCKFLRETPVFGKTPIIILTAQDTVIDRARAKLVGATDFISKPPNPEELLQIVQKYLAQASKTEEATYGNLTNQPAY</sequence>
<keyword evidence="1 3" id="KW-0597">Phosphoprotein</keyword>
<evidence type="ECO:0000313" key="6">
    <source>
        <dbReference type="Proteomes" id="UP000008206"/>
    </source>
</evidence>
<dbReference type="PROSITE" id="PS50110">
    <property type="entry name" value="RESPONSE_REGULATORY"/>
    <property type="match status" value="1"/>
</dbReference>
<evidence type="ECO:0000256" key="3">
    <source>
        <dbReference type="PROSITE-ProRule" id="PRU00169"/>
    </source>
</evidence>
<dbReference type="HOGENOM" id="CLU_031371_1_0_3"/>
<dbReference type="PANTHER" id="PTHR44591:SF23">
    <property type="entry name" value="CHEY SUBFAMILY"/>
    <property type="match status" value="1"/>
</dbReference>